<dbReference type="STRING" id="1581557.BN1208_1162"/>
<dbReference type="AlphaFoldDB" id="A0A0D6EXR1"/>
<dbReference type="EMBL" id="LN827929">
    <property type="protein sequence ID" value="CEZ20043.1"/>
    <property type="molecule type" value="Genomic_DNA"/>
</dbReference>
<dbReference type="Pfam" id="PF13419">
    <property type="entry name" value="HAD_2"/>
    <property type="match status" value="1"/>
</dbReference>
<dbReference type="InterPro" id="IPR041492">
    <property type="entry name" value="HAD_2"/>
</dbReference>
<dbReference type="HOGENOM" id="CLU_059493_2_0_4"/>
<dbReference type="NCBIfam" id="TIGR01993">
    <property type="entry name" value="Pyr-5-nucltdase"/>
    <property type="match status" value="1"/>
</dbReference>
<organism evidence="1 2">
    <name type="scientific">Candidatus Methylopumilus planktonicus</name>
    <dbReference type="NCBI Taxonomy" id="1581557"/>
    <lineage>
        <taxon>Bacteria</taxon>
        <taxon>Pseudomonadati</taxon>
        <taxon>Pseudomonadota</taxon>
        <taxon>Betaproteobacteria</taxon>
        <taxon>Nitrosomonadales</taxon>
        <taxon>Methylophilaceae</taxon>
        <taxon>Candidatus Methylopumilus</taxon>
    </lineage>
</organism>
<accession>A0A0D6EXR1</accession>
<dbReference type="InterPro" id="IPR023214">
    <property type="entry name" value="HAD_sf"/>
</dbReference>
<dbReference type="NCBIfam" id="TIGR01509">
    <property type="entry name" value="HAD-SF-IA-v3"/>
    <property type="match status" value="1"/>
</dbReference>
<dbReference type="InterPro" id="IPR010237">
    <property type="entry name" value="Pyr-5-nucltdase"/>
</dbReference>
<gene>
    <name evidence="1" type="ORF">BN1208_1162</name>
</gene>
<dbReference type="PANTHER" id="PTHR12725">
    <property type="entry name" value="HALOACID DEHALOGENASE-LIKE HYDROLASE"/>
    <property type="match status" value="1"/>
</dbReference>
<dbReference type="Gene3D" id="3.40.50.1000">
    <property type="entry name" value="HAD superfamily/HAD-like"/>
    <property type="match status" value="1"/>
</dbReference>
<evidence type="ECO:0000313" key="2">
    <source>
        <dbReference type="Proteomes" id="UP000064007"/>
    </source>
</evidence>
<dbReference type="Proteomes" id="UP000064007">
    <property type="component" value="Chromosome 1"/>
</dbReference>
<dbReference type="SFLD" id="SFLDG01132">
    <property type="entry name" value="C1.5.3:_5'-Nucleotidase_Like"/>
    <property type="match status" value="1"/>
</dbReference>
<dbReference type="SFLD" id="SFLDS00003">
    <property type="entry name" value="Haloacid_Dehalogenase"/>
    <property type="match status" value="1"/>
</dbReference>
<dbReference type="SFLD" id="SFLDG01129">
    <property type="entry name" value="C1.5:_HAD__Beta-PGM__Phosphata"/>
    <property type="match status" value="1"/>
</dbReference>
<dbReference type="SUPFAM" id="SSF56784">
    <property type="entry name" value="HAD-like"/>
    <property type="match status" value="1"/>
</dbReference>
<evidence type="ECO:0000313" key="1">
    <source>
        <dbReference type="EMBL" id="CEZ20043.1"/>
    </source>
</evidence>
<dbReference type="KEGG" id="mbat:BN1208_1162"/>
<keyword evidence="2" id="KW-1185">Reference proteome</keyword>
<dbReference type="RefSeq" id="WP_046488749.1">
    <property type="nucleotide sequence ID" value="NZ_LN827929.1"/>
</dbReference>
<protein>
    <submittedName>
        <fullName evidence="1">Pyrimidine 5'-nucleotidase</fullName>
    </submittedName>
</protein>
<dbReference type="Gene3D" id="1.10.150.450">
    <property type="match status" value="1"/>
</dbReference>
<proteinExistence type="predicted"/>
<name>A0A0D6EXR1_9PROT</name>
<sequence>MSKIWIFDLDDTLHDASSKIFPYINQSMTAYVSQKLNISNDAAHELRDQYWKVYGATLKGLMKNHDVDPKEFLLKTHDVHELSKFVKQSHALKNTLKKLKGKKIVFTNAPLHYAIAIIKSLKIERYFSAVYSIESTKYNPKPSLYAFRKILRHLGEKPHQCTMVEDDLANLKTAHKIGMKTVLVSRQNKKTVFVNKRITKITHLNQQTR</sequence>
<reference evidence="2" key="1">
    <citation type="submission" date="2014-12" db="EMBL/GenBank/DDBJ databases">
        <authorList>
            <person name="Salcher M.M."/>
        </authorList>
    </citation>
    <scope>NUCLEOTIDE SEQUENCE [LARGE SCALE GENOMIC DNA]</scope>
    <source>
        <strain evidence="2">MMS-10A-171</strain>
    </source>
</reference>
<dbReference type="InterPro" id="IPR036412">
    <property type="entry name" value="HAD-like_sf"/>
</dbReference>
<dbReference type="OrthoDB" id="8558420at2"/>
<dbReference type="InterPro" id="IPR006439">
    <property type="entry name" value="HAD-SF_hydro_IA"/>
</dbReference>
<dbReference type="PANTHER" id="PTHR12725:SF117">
    <property type="entry name" value="HALOACID DEHALOGENASE-LIKE HYDROLASE"/>
    <property type="match status" value="1"/>
</dbReference>